<dbReference type="EMBL" id="JRYB01000001">
    <property type="protein sequence ID" value="OIJ43894.1"/>
    <property type="molecule type" value="Genomic_DNA"/>
</dbReference>
<dbReference type="InterPro" id="IPR016193">
    <property type="entry name" value="Cytidine_deaminase-like"/>
</dbReference>
<dbReference type="RefSeq" id="WP_071363625.1">
    <property type="nucleotide sequence ID" value="NZ_JRYB01000001.1"/>
</dbReference>
<keyword evidence="2 3" id="KW-0501">Molybdenum cofactor biosynthesis</keyword>
<evidence type="ECO:0000256" key="2">
    <source>
        <dbReference type="ARBA" id="ARBA00023150"/>
    </source>
</evidence>
<evidence type="ECO:0000256" key="3">
    <source>
        <dbReference type="HAMAP-Rule" id="MF_00187"/>
    </source>
</evidence>
<dbReference type="GO" id="GO:0006777">
    <property type="term" value="P:Mo-molybdopterin cofactor biosynthetic process"/>
    <property type="evidence" value="ECO:0007669"/>
    <property type="project" value="UniProtKB-UniRule"/>
</dbReference>
<dbReference type="Proteomes" id="UP000180246">
    <property type="component" value="Unassembled WGS sequence"/>
</dbReference>
<dbReference type="PANTHER" id="PTHR30592:SF1">
    <property type="entry name" value="SULFUR CARRIER PROTEIN FDHD"/>
    <property type="match status" value="1"/>
</dbReference>
<dbReference type="Gene3D" id="3.10.20.10">
    <property type="match status" value="1"/>
</dbReference>
<accession>A0A1S2NGQ7</accession>
<comment type="function">
    <text evidence="3">Required for formate dehydrogenase (FDH) activity. Acts as a sulfur carrier protein that transfers sulfur from IscS to the molybdenum cofactor prior to its insertion into FDH.</text>
</comment>
<comment type="caution">
    <text evidence="4">The sequence shown here is derived from an EMBL/GenBank/DDBJ whole genome shotgun (WGS) entry which is preliminary data.</text>
</comment>
<name>A0A1S2NGQ7_9BURK</name>
<sequence length="285" mass="29642">MTCALDMDADSGVQAPVQHFPSACMTVTRMHGGALRSAQDELAEEVPVALEYNGVSHAVMLATPADLEEFALGFSLSEGIIASPAECYGVEIEHAASGITAHVDLAAGAFMRLKERRRNLAGRTGCGLCGVDSLAQVVRPLPWLAPTRALSGAAIRRALIHARAQQPLNRITGATHAAIWCGRDGMPRAAFEDIGRHNALDKLIGGLHMNGADLADGFCVITSRASVEMVQKAATVGIGALVAMSAPTALAVRTALGCGLTLVAFARGDDYVAYAHGANIAMESA</sequence>
<dbReference type="HAMAP" id="MF_00187">
    <property type="entry name" value="FdhD"/>
    <property type="match status" value="1"/>
</dbReference>
<protein>
    <recommendedName>
        <fullName evidence="3">Sulfur carrier protein FdhD</fullName>
    </recommendedName>
</protein>
<feature type="active site" description="Cysteine persulfide intermediate" evidence="3">
    <location>
        <position position="126"/>
    </location>
</feature>
<dbReference type="Gene3D" id="3.40.140.10">
    <property type="entry name" value="Cytidine Deaminase, domain 2"/>
    <property type="match status" value="1"/>
</dbReference>
<dbReference type="GO" id="GO:0097163">
    <property type="term" value="F:sulfur carrier activity"/>
    <property type="evidence" value="ECO:0007669"/>
    <property type="project" value="UniProtKB-UniRule"/>
</dbReference>
<dbReference type="PANTHER" id="PTHR30592">
    <property type="entry name" value="FORMATE DEHYDROGENASE"/>
    <property type="match status" value="1"/>
</dbReference>
<dbReference type="AlphaFoldDB" id="A0A1S2NGQ7"/>
<dbReference type="GO" id="GO:0005737">
    <property type="term" value="C:cytoplasm"/>
    <property type="evidence" value="ECO:0007669"/>
    <property type="project" value="UniProtKB-SubCell"/>
</dbReference>
<dbReference type="SUPFAM" id="SSF53927">
    <property type="entry name" value="Cytidine deaminase-like"/>
    <property type="match status" value="1"/>
</dbReference>
<proteinExistence type="inferred from homology"/>
<keyword evidence="1 3" id="KW-0963">Cytoplasm</keyword>
<comment type="caution">
    <text evidence="3">Lacks conserved residue(s) required for the propagation of feature annotation.</text>
</comment>
<evidence type="ECO:0000313" key="5">
    <source>
        <dbReference type="Proteomes" id="UP000180246"/>
    </source>
</evidence>
<dbReference type="NCBIfam" id="TIGR00129">
    <property type="entry name" value="fdhD_narQ"/>
    <property type="match status" value="1"/>
</dbReference>
<dbReference type="GO" id="GO:0016783">
    <property type="term" value="F:sulfurtransferase activity"/>
    <property type="evidence" value="ECO:0007669"/>
    <property type="project" value="InterPro"/>
</dbReference>
<gene>
    <name evidence="3" type="primary">fdhD</name>
    <name evidence="4" type="ORF">LO55_5174</name>
</gene>
<evidence type="ECO:0000313" key="4">
    <source>
        <dbReference type="EMBL" id="OIJ43894.1"/>
    </source>
</evidence>
<evidence type="ECO:0000256" key="1">
    <source>
        <dbReference type="ARBA" id="ARBA00022490"/>
    </source>
</evidence>
<comment type="similarity">
    <text evidence="3">Belongs to the FdhD family.</text>
</comment>
<comment type="subcellular location">
    <subcellularLocation>
        <location evidence="3">Cytoplasm</location>
    </subcellularLocation>
</comment>
<dbReference type="InterPro" id="IPR003786">
    <property type="entry name" value="FdhD"/>
</dbReference>
<reference evidence="4 5" key="1">
    <citation type="submission" date="2014-10" db="EMBL/GenBank/DDBJ databases">
        <authorList>
            <person name="Seo M.-J."/>
            <person name="Seok Y.J."/>
            <person name="Cha I.-T."/>
        </authorList>
    </citation>
    <scope>NUCLEOTIDE SEQUENCE [LARGE SCALE GENOMIC DNA]</scope>
    <source>
        <strain evidence="4 5">NEU</strain>
    </source>
</reference>
<dbReference type="Pfam" id="PF02634">
    <property type="entry name" value="FdhD-NarQ"/>
    <property type="match status" value="1"/>
</dbReference>
<dbReference type="PIRSF" id="PIRSF015626">
    <property type="entry name" value="FdhD"/>
    <property type="match status" value="1"/>
</dbReference>
<organism evidence="4 5">
    <name type="scientific">Massilia timonae</name>
    <dbReference type="NCBI Taxonomy" id="47229"/>
    <lineage>
        <taxon>Bacteria</taxon>
        <taxon>Pseudomonadati</taxon>
        <taxon>Pseudomonadota</taxon>
        <taxon>Betaproteobacteria</taxon>
        <taxon>Burkholderiales</taxon>
        <taxon>Oxalobacteraceae</taxon>
        <taxon>Telluria group</taxon>
        <taxon>Massilia</taxon>
    </lineage>
</organism>